<name>Q6IGE5_DROME</name>
<sequence length="145" mass="16026">MCPNISPILTANFPPHDGIAELFGVVSEPAAPSKVGDGMPISYISSPPSETHPNPFCTTNPPPSHLHEDAPTLIMLCRPALFIIYHRRTWKDIALTHVHKHECLKELHKMLDVAKKNEKNTNEEEGGGEVRRGFPYLGVAHVHLA</sequence>
<proteinExistence type="predicted"/>
<reference evidence="1" key="1">
    <citation type="journal article" date="2003" name="Genome Biol.">
        <title>An integrated gene annotation and transcriptional profiling approach towards the full gene content of the Drosophila genome.</title>
        <authorList>
            <person name="Hild M."/>
            <person name="Beckmann B."/>
            <person name="Haas S.A."/>
            <person name="Koch B."/>
            <person name="Solovyev V."/>
            <person name="Busold C."/>
            <person name="Fellenberg K."/>
            <person name="Boutros M."/>
            <person name="Vingron M."/>
            <person name="Sauer F."/>
            <person name="Hoheisel J.D."/>
            <person name="Paro R."/>
        </authorList>
    </citation>
    <scope>NUCLEOTIDE SEQUENCE</scope>
</reference>
<organism evidence="1">
    <name type="scientific">Drosophila melanogaster</name>
    <name type="common">Fruit fly</name>
    <dbReference type="NCBI Taxonomy" id="7227"/>
    <lineage>
        <taxon>Eukaryota</taxon>
        <taxon>Metazoa</taxon>
        <taxon>Ecdysozoa</taxon>
        <taxon>Arthropoda</taxon>
        <taxon>Hexapoda</taxon>
        <taxon>Insecta</taxon>
        <taxon>Pterygota</taxon>
        <taxon>Neoptera</taxon>
        <taxon>Endopterygota</taxon>
        <taxon>Diptera</taxon>
        <taxon>Brachycera</taxon>
        <taxon>Muscomorpha</taxon>
        <taxon>Ephydroidea</taxon>
        <taxon>Drosophilidae</taxon>
        <taxon>Drosophila</taxon>
        <taxon>Sophophora</taxon>
    </lineage>
</organism>
<gene>
    <name evidence="1" type="ORF">HDC06510</name>
</gene>
<evidence type="ECO:0000313" key="1">
    <source>
        <dbReference type="EMBL" id="DAA02519.1"/>
    </source>
</evidence>
<dbReference type="AlphaFoldDB" id="Q6IGE5"/>
<accession>Q6IGE5</accession>
<protein>
    <submittedName>
        <fullName evidence="1">HDC06510</fullName>
    </submittedName>
</protein>
<dbReference type="EMBL" id="BK003821">
    <property type="protein sequence ID" value="DAA02519.1"/>
    <property type="molecule type" value="Genomic_DNA"/>
</dbReference>